<sequence>MTNQHIIFFVNQEKNDNLQKQLDSLSFLSKRKAFKPNFAEKASTASDVLNNYETSDSELQQPSGKMSIYHHDFIIFMPRVRGVLLQDIEDNDDN</sequence>
<gene>
    <name evidence="1" type="ORF">B296_00056556</name>
</gene>
<proteinExistence type="predicted"/>
<dbReference type="AlphaFoldDB" id="A0A426XUS9"/>
<evidence type="ECO:0000313" key="1">
    <source>
        <dbReference type="EMBL" id="RRT43268.1"/>
    </source>
</evidence>
<comment type="caution">
    <text evidence="1">The sequence shown here is derived from an EMBL/GenBank/DDBJ whole genome shotgun (WGS) entry which is preliminary data.</text>
</comment>
<accession>A0A426XUS9</accession>
<evidence type="ECO:0000313" key="2">
    <source>
        <dbReference type="Proteomes" id="UP000287651"/>
    </source>
</evidence>
<protein>
    <submittedName>
        <fullName evidence="1">Uncharacterized protein</fullName>
    </submittedName>
</protein>
<name>A0A426XUS9_ENSVE</name>
<dbReference type="EMBL" id="AMZH03017269">
    <property type="protein sequence ID" value="RRT43268.1"/>
    <property type="molecule type" value="Genomic_DNA"/>
</dbReference>
<dbReference type="Proteomes" id="UP000287651">
    <property type="component" value="Unassembled WGS sequence"/>
</dbReference>
<reference evidence="1 2" key="1">
    <citation type="journal article" date="2014" name="Agronomy (Basel)">
        <title>A Draft Genome Sequence for Ensete ventricosum, the Drought-Tolerant Tree Against Hunger.</title>
        <authorList>
            <person name="Harrison J."/>
            <person name="Moore K.A."/>
            <person name="Paszkiewicz K."/>
            <person name="Jones T."/>
            <person name="Grant M."/>
            <person name="Ambacheew D."/>
            <person name="Muzemil S."/>
            <person name="Studholme D.J."/>
        </authorList>
    </citation>
    <scope>NUCLEOTIDE SEQUENCE [LARGE SCALE GENOMIC DNA]</scope>
</reference>
<organism evidence="1 2">
    <name type="scientific">Ensete ventricosum</name>
    <name type="common">Abyssinian banana</name>
    <name type="synonym">Musa ensete</name>
    <dbReference type="NCBI Taxonomy" id="4639"/>
    <lineage>
        <taxon>Eukaryota</taxon>
        <taxon>Viridiplantae</taxon>
        <taxon>Streptophyta</taxon>
        <taxon>Embryophyta</taxon>
        <taxon>Tracheophyta</taxon>
        <taxon>Spermatophyta</taxon>
        <taxon>Magnoliopsida</taxon>
        <taxon>Liliopsida</taxon>
        <taxon>Zingiberales</taxon>
        <taxon>Musaceae</taxon>
        <taxon>Ensete</taxon>
    </lineage>
</organism>